<evidence type="ECO:0000259" key="2">
    <source>
        <dbReference type="PROSITE" id="PS50110"/>
    </source>
</evidence>
<dbReference type="SUPFAM" id="SSF52172">
    <property type="entry name" value="CheY-like"/>
    <property type="match status" value="1"/>
</dbReference>
<dbReference type="Proteomes" id="UP000514713">
    <property type="component" value="Chromosome"/>
</dbReference>
<evidence type="ECO:0000313" key="3">
    <source>
        <dbReference type="EMBL" id="QMS92122.1"/>
    </source>
</evidence>
<proteinExistence type="predicted"/>
<dbReference type="PROSITE" id="PS50110">
    <property type="entry name" value="RESPONSE_REGULATORY"/>
    <property type="match status" value="1"/>
</dbReference>
<accession>A0A7D7QJI4</accession>
<name>A0A7D7QJI4_9NOSO</name>
<dbReference type="EMBL" id="CP054698">
    <property type="protein sequence ID" value="QMS92122.1"/>
    <property type="molecule type" value="Genomic_DNA"/>
</dbReference>
<dbReference type="InterPro" id="IPR001789">
    <property type="entry name" value="Sig_transdc_resp-reg_receiver"/>
</dbReference>
<dbReference type="GO" id="GO:0000160">
    <property type="term" value="P:phosphorelay signal transduction system"/>
    <property type="evidence" value="ECO:0007669"/>
    <property type="project" value="InterPro"/>
</dbReference>
<evidence type="ECO:0000256" key="1">
    <source>
        <dbReference type="PROSITE-ProRule" id="PRU00169"/>
    </source>
</evidence>
<dbReference type="KEGG" id="ned:HUN01_32675"/>
<dbReference type="AlphaFoldDB" id="A0A7D7QJI4"/>
<feature type="domain" description="Response regulatory" evidence="2">
    <location>
        <begin position="1"/>
        <end position="73"/>
    </location>
</feature>
<sequence length="76" mass="8648">MFRKIICAGFCLCESACTVIKEIRRQGETLTIIIITARKDDQKGAIAFKNGANDYITKPFRFSDLLERIKIHLSRG</sequence>
<dbReference type="Gene3D" id="3.40.50.2300">
    <property type="match status" value="1"/>
</dbReference>
<reference evidence="4" key="1">
    <citation type="submission" date="2020-06" db="EMBL/GenBank/DDBJ databases">
        <title>Nostoc edaphicum CCNP1411 genome.</title>
        <authorList>
            <person name="Fidor A."/>
            <person name="Grabski M."/>
            <person name="Gawor J."/>
            <person name="Gromadka R."/>
            <person name="Wegrzyn G."/>
            <person name="Mazur-Marzec H."/>
        </authorList>
    </citation>
    <scope>NUCLEOTIDE SEQUENCE [LARGE SCALE GENOMIC DNA]</scope>
    <source>
        <strain evidence="4">CCNP1411</strain>
    </source>
</reference>
<dbReference type="InterPro" id="IPR011006">
    <property type="entry name" value="CheY-like_superfamily"/>
</dbReference>
<evidence type="ECO:0000313" key="4">
    <source>
        <dbReference type="Proteomes" id="UP000514713"/>
    </source>
</evidence>
<protein>
    <submittedName>
        <fullName evidence="3">Response regulator transcription factor</fullName>
    </submittedName>
</protein>
<comment type="caution">
    <text evidence="1">Lacks conserved residue(s) required for the propagation of feature annotation.</text>
</comment>
<gene>
    <name evidence="3" type="ORF">HUN01_32675</name>
</gene>
<organism evidence="3 4">
    <name type="scientific">Nostoc edaphicum CCNP1411</name>
    <dbReference type="NCBI Taxonomy" id="1472755"/>
    <lineage>
        <taxon>Bacteria</taxon>
        <taxon>Bacillati</taxon>
        <taxon>Cyanobacteriota</taxon>
        <taxon>Cyanophyceae</taxon>
        <taxon>Nostocales</taxon>
        <taxon>Nostocaceae</taxon>
        <taxon>Nostoc</taxon>
    </lineage>
</organism>
<dbReference type="Pfam" id="PF00072">
    <property type="entry name" value="Response_reg"/>
    <property type="match status" value="1"/>
</dbReference>
<keyword evidence="4" id="KW-1185">Reference proteome</keyword>